<feature type="domain" description="CobE/GbiG C-terminal" evidence="1">
    <location>
        <begin position="201"/>
        <end position="319"/>
    </location>
</feature>
<name>A0A3E2B5G6_9FIRM</name>
<dbReference type="SUPFAM" id="SSF159672">
    <property type="entry name" value="CbiG N-terminal domain-like"/>
    <property type="match status" value="1"/>
</dbReference>
<evidence type="ECO:0000259" key="1">
    <source>
        <dbReference type="Pfam" id="PF01890"/>
    </source>
</evidence>
<dbReference type="GO" id="GO:0009236">
    <property type="term" value="P:cobalamin biosynthetic process"/>
    <property type="evidence" value="ECO:0007669"/>
    <property type="project" value="InterPro"/>
</dbReference>
<dbReference type="PANTHER" id="PTHR37477:SF1">
    <property type="entry name" value="COBALT-PRECORRIN-5A HYDROLASE"/>
    <property type="match status" value="1"/>
</dbReference>
<organism evidence="3 4">
    <name type="scientific">Evtepia gabavorous</name>
    <dbReference type="NCBI Taxonomy" id="2211183"/>
    <lineage>
        <taxon>Bacteria</taxon>
        <taxon>Bacillati</taxon>
        <taxon>Bacillota</taxon>
        <taxon>Clostridia</taxon>
        <taxon>Eubacteriales</taxon>
        <taxon>Evtepia</taxon>
    </lineage>
</organism>
<dbReference type="RefSeq" id="WP_021920160.1">
    <property type="nucleotide sequence ID" value="NZ_CAKXKJ010000008.1"/>
</dbReference>
<dbReference type="InterPro" id="IPR021744">
    <property type="entry name" value="CbiG_N"/>
</dbReference>
<proteinExistence type="predicted"/>
<dbReference type="EMBL" id="QQRQ01000003">
    <property type="protein sequence ID" value="RFT07259.1"/>
    <property type="molecule type" value="Genomic_DNA"/>
</dbReference>
<evidence type="ECO:0000313" key="3">
    <source>
        <dbReference type="EMBL" id="RFT07259.1"/>
    </source>
</evidence>
<dbReference type="OrthoDB" id="9781023at2"/>
<dbReference type="InterPro" id="IPR002750">
    <property type="entry name" value="CobE/GbiG_C"/>
</dbReference>
<dbReference type="Pfam" id="PF01890">
    <property type="entry name" value="CbiG_C"/>
    <property type="match status" value="1"/>
</dbReference>
<protein>
    <submittedName>
        <fullName evidence="3">Cobalamin biosynthesis protein CbiG</fullName>
    </submittedName>
</protein>
<feature type="domain" description="Cobalamin synthesis G N-terminal" evidence="2">
    <location>
        <begin position="39"/>
        <end position="119"/>
    </location>
</feature>
<dbReference type="InterPro" id="IPR052553">
    <property type="entry name" value="CbiG_hydrolase"/>
</dbReference>
<dbReference type="Proteomes" id="UP000260649">
    <property type="component" value="Unassembled WGS sequence"/>
</dbReference>
<dbReference type="GeneID" id="97994672"/>
<keyword evidence="4" id="KW-1185">Reference proteome</keyword>
<dbReference type="InterPro" id="IPR036518">
    <property type="entry name" value="CobE/GbiG_C_sf"/>
</dbReference>
<comment type="caution">
    <text evidence="3">The sequence shown here is derived from an EMBL/GenBank/DDBJ whole genome shotgun (WGS) entry which is preliminary data.</text>
</comment>
<gene>
    <name evidence="3" type="ORF">DV520_02810</name>
</gene>
<dbReference type="Gene3D" id="3.40.50.11220">
    <property type="match status" value="1"/>
</dbReference>
<sequence>MRLGFAAFSAQGYALAQRLAQVLGGTATRCGVDCPLRDWIREAFSRYEGLVFVGAVGIAVRAIAPYVQSKTTDPAVVVVDEGGRFVIPLLSGHLGGANGLAHRIAAAGGGSPVITTATDGRGLFAVDSWAKEQNCHVMEPERIKGVSGKLLEGETIWMRCPWAVSGLQPEGVLLGEAGDCDVEVTLSPGKDPALHLVPKILVLGVGCRSGVGKETLAAAVAQTMERLHFVPQAIARVCSIDLKKEEPGLLAFCAERKLPFLTYSPEELAQVTGDFTPSEFVRQVTGIDNVCERSAVLGSGGGPLLQRKCKGDGVTLAVAQIPFQPEWRW</sequence>
<reference evidence="3 4" key="1">
    <citation type="submission" date="2018-07" db="EMBL/GenBank/DDBJ databases">
        <title>GABA Modulating Bacteria of the Human Gut Microbiota.</title>
        <authorList>
            <person name="Strandwitz P."/>
            <person name="Kim K.H."/>
            <person name="Terekhova D."/>
            <person name="Liu J.K."/>
            <person name="Sharma A."/>
            <person name="Levering J."/>
            <person name="Mcdonald D."/>
            <person name="Dietrich D."/>
            <person name="Ramadhar T.R."/>
            <person name="Lekbua A."/>
            <person name="Mroue N."/>
            <person name="Liston C."/>
            <person name="Stewart E.J."/>
            <person name="Dubin M.J."/>
            <person name="Zengler K."/>
            <person name="Knight R."/>
            <person name="Gilbert J.A."/>
            <person name="Clardy J."/>
            <person name="Lewis K."/>
        </authorList>
    </citation>
    <scope>NUCLEOTIDE SEQUENCE [LARGE SCALE GENOMIC DNA]</scope>
    <source>
        <strain evidence="3 4">KLE1738</strain>
    </source>
</reference>
<dbReference type="PANTHER" id="PTHR37477">
    <property type="entry name" value="COBALT-PRECORRIN-5A HYDROLASE"/>
    <property type="match status" value="1"/>
</dbReference>
<dbReference type="InterPro" id="IPR038029">
    <property type="entry name" value="GbiG_N_sf"/>
</dbReference>
<dbReference type="SUPFAM" id="SSF159664">
    <property type="entry name" value="CobE/GbiG C-terminal domain-like"/>
    <property type="match status" value="1"/>
</dbReference>
<dbReference type="AlphaFoldDB" id="A0A3E2B5G6"/>
<evidence type="ECO:0000313" key="4">
    <source>
        <dbReference type="Proteomes" id="UP000260649"/>
    </source>
</evidence>
<dbReference type="Gene3D" id="3.30.420.180">
    <property type="entry name" value="CobE/GbiG C-terminal domain"/>
    <property type="match status" value="1"/>
</dbReference>
<dbReference type="Pfam" id="PF11760">
    <property type="entry name" value="CbiG_N"/>
    <property type="match status" value="1"/>
</dbReference>
<evidence type="ECO:0000259" key="2">
    <source>
        <dbReference type="Pfam" id="PF11760"/>
    </source>
</evidence>
<accession>A0A3E2B5G6</accession>